<proteinExistence type="predicted"/>
<feature type="compositionally biased region" description="Polar residues" evidence="1">
    <location>
        <begin position="62"/>
        <end position="76"/>
    </location>
</feature>
<name>A0A4P9Y9R6_ROZAC</name>
<evidence type="ECO:0000313" key="2">
    <source>
        <dbReference type="EMBL" id="RKP15947.1"/>
    </source>
</evidence>
<dbReference type="EMBL" id="ML007282">
    <property type="protein sequence ID" value="RKP15947.1"/>
    <property type="molecule type" value="Genomic_DNA"/>
</dbReference>
<sequence length="103" mass="11756">MSVPKPLFKPIKQPPFLLPCSNEPIKVLPQYMRDKALGVQITMVSQHTENMKVSRTKYTRTFTKSIPDTPQTTSHNTSEDRTITRLSLPATDKRQKQNSVSKN</sequence>
<gene>
    <name evidence="2" type="ORF">ROZALSC1DRAFT_25847</name>
</gene>
<evidence type="ECO:0000313" key="3">
    <source>
        <dbReference type="Proteomes" id="UP000281549"/>
    </source>
</evidence>
<organism evidence="2 3">
    <name type="scientific">Rozella allomycis (strain CSF55)</name>
    <dbReference type="NCBI Taxonomy" id="988480"/>
    <lineage>
        <taxon>Eukaryota</taxon>
        <taxon>Fungi</taxon>
        <taxon>Fungi incertae sedis</taxon>
        <taxon>Cryptomycota</taxon>
        <taxon>Cryptomycota incertae sedis</taxon>
        <taxon>Rozella</taxon>
    </lineage>
</organism>
<protein>
    <submittedName>
        <fullName evidence="2">Uncharacterized protein</fullName>
    </submittedName>
</protein>
<dbReference type="Proteomes" id="UP000281549">
    <property type="component" value="Unassembled WGS sequence"/>
</dbReference>
<reference evidence="3" key="1">
    <citation type="journal article" date="2018" name="Nat. Microbiol.">
        <title>Leveraging single-cell genomics to expand the fungal tree of life.</title>
        <authorList>
            <person name="Ahrendt S.R."/>
            <person name="Quandt C.A."/>
            <person name="Ciobanu D."/>
            <person name="Clum A."/>
            <person name="Salamov A."/>
            <person name="Andreopoulos B."/>
            <person name="Cheng J.F."/>
            <person name="Woyke T."/>
            <person name="Pelin A."/>
            <person name="Henrissat B."/>
            <person name="Reynolds N.K."/>
            <person name="Benny G.L."/>
            <person name="Smith M.E."/>
            <person name="James T.Y."/>
            <person name="Grigoriev I.V."/>
        </authorList>
    </citation>
    <scope>NUCLEOTIDE SEQUENCE [LARGE SCALE GENOMIC DNA]</scope>
    <source>
        <strain evidence="3">CSF55</strain>
    </source>
</reference>
<feature type="region of interest" description="Disordered" evidence="1">
    <location>
        <begin position="62"/>
        <end position="103"/>
    </location>
</feature>
<evidence type="ECO:0000256" key="1">
    <source>
        <dbReference type="SAM" id="MobiDB-lite"/>
    </source>
</evidence>
<dbReference type="AlphaFoldDB" id="A0A4P9Y9R6"/>
<accession>A0A4P9Y9R6</accession>